<keyword evidence="2" id="KW-1185">Reference proteome</keyword>
<name>A0ACB9IFF5_9ASTR</name>
<proteinExistence type="predicted"/>
<organism evidence="1 2">
    <name type="scientific">Smallanthus sonchifolius</name>
    <dbReference type="NCBI Taxonomy" id="185202"/>
    <lineage>
        <taxon>Eukaryota</taxon>
        <taxon>Viridiplantae</taxon>
        <taxon>Streptophyta</taxon>
        <taxon>Embryophyta</taxon>
        <taxon>Tracheophyta</taxon>
        <taxon>Spermatophyta</taxon>
        <taxon>Magnoliopsida</taxon>
        <taxon>eudicotyledons</taxon>
        <taxon>Gunneridae</taxon>
        <taxon>Pentapetalae</taxon>
        <taxon>asterids</taxon>
        <taxon>campanulids</taxon>
        <taxon>Asterales</taxon>
        <taxon>Asteraceae</taxon>
        <taxon>Asteroideae</taxon>
        <taxon>Heliantheae alliance</taxon>
        <taxon>Millerieae</taxon>
        <taxon>Smallanthus</taxon>
    </lineage>
</organism>
<evidence type="ECO:0000313" key="2">
    <source>
        <dbReference type="Proteomes" id="UP001056120"/>
    </source>
</evidence>
<reference evidence="2" key="1">
    <citation type="journal article" date="2022" name="Mol. Ecol. Resour.">
        <title>The genomes of chicory, endive, great burdock and yacon provide insights into Asteraceae palaeo-polyploidization history and plant inulin production.</title>
        <authorList>
            <person name="Fan W."/>
            <person name="Wang S."/>
            <person name="Wang H."/>
            <person name="Wang A."/>
            <person name="Jiang F."/>
            <person name="Liu H."/>
            <person name="Zhao H."/>
            <person name="Xu D."/>
            <person name="Zhang Y."/>
        </authorList>
    </citation>
    <scope>NUCLEOTIDE SEQUENCE [LARGE SCALE GENOMIC DNA]</scope>
    <source>
        <strain evidence="2">cv. Yunnan</strain>
    </source>
</reference>
<comment type="caution">
    <text evidence="1">The sequence shown here is derived from an EMBL/GenBank/DDBJ whole genome shotgun (WGS) entry which is preliminary data.</text>
</comment>
<reference evidence="1 2" key="2">
    <citation type="journal article" date="2022" name="Mol. Ecol. Resour.">
        <title>The genomes of chicory, endive, great burdock and yacon provide insights into Asteraceae paleo-polyploidization history and plant inulin production.</title>
        <authorList>
            <person name="Fan W."/>
            <person name="Wang S."/>
            <person name="Wang H."/>
            <person name="Wang A."/>
            <person name="Jiang F."/>
            <person name="Liu H."/>
            <person name="Zhao H."/>
            <person name="Xu D."/>
            <person name="Zhang Y."/>
        </authorList>
    </citation>
    <scope>NUCLEOTIDE SEQUENCE [LARGE SCALE GENOMIC DNA]</scope>
    <source>
        <strain evidence="2">cv. Yunnan</strain>
        <tissue evidence="1">Leaves</tissue>
    </source>
</reference>
<protein>
    <submittedName>
        <fullName evidence="1">Uncharacterized protein</fullName>
    </submittedName>
</protein>
<dbReference type="Proteomes" id="UP001056120">
    <property type="component" value="Linkage Group LG08"/>
</dbReference>
<gene>
    <name evidence="1" type="ORF">L1987_22444</name>
</gene>
<sequence length="97" mass="11299">MQLSVFNNIRPTQKGFIRARLKWSSFNFQLLRSGSLNYLHLFPSRKILLPVLHDLSGIIKPGRRENDNAIGPTKLWKNNTAFGFGWKTWVRFKGKRA</sequence>
<evidence type="ECO:0000313" key="1">
    <source>
        <dbReference type="EMBL" id="KAI3806537.1"/>
    </source>
</evidence>
<accession>A0ACB9IFF5</accession>
<dbReference type="EMBL" id="CM042025">
    <property type="protein sequence ID" value="KAI3806537.1"/>
    <property type="molecule type" value="Genomic_DNA"/>
</dbReference>